<evidence type="ECO:0000256" key="1">
    <source>
        <dbReference type="SAM" id="MobiDB-lite"/>
    </source>
</evidence>
<evidence type="ECO:0000313" key="3">
    <source>
        <dbReference type="Proteomes" id="UP001472677"/>
    </source>
</evidence>
<name>A0ABR2EPP9_9ROSI</name>
<reference evidence="2 3" key="1">
    <citation type="journal article" date="2024" name="G3 (Bethesda)">
        <title>Genome assembly of Hibiscus sabdariffa L. provides insights into metabolisms of medicinal natural products.</title>
        <authorList>
            <person name="Kim T."/>
        </authorList>
    </citation>
    <scope>NUCLEOTIDE SEQUENCE [LARGE SCALE GENOMIC DNA]</scope>
    <source>
        <strain evidence="2">TK-2024</strain>
        <tissue evidence="2">Old leaves</tissue>
    </source>
</reference>
<sequence>MSPQILEDSHEHPRTLGDGSVLLSGVTNGSPNHGVLISVPTKLERVANPISEEDQQVVKHSRGEGDEVMDVSEEGAPGLSQGTALVDGVAGMLCDERAVIEKGGDGHVKLPFRDMLTGHRSEGLNVHVIPELDVEINDEDVQISSSDGTPVINFFDRLHVLVDEKLSKSVIVRLLG</sequence>
<organism evidence="2 3">
    <name type="scientific">Hibiscus sabdariffa</name>
    <name type="common">roselle</name>
    <dbReference type="NCBI Taxonomy" id="183260"/>
    <lineage>
        <taxon>Eukaryota</taxon>
        <taxon>Viridiplantae</taxon>
        <taxon>Streptophyta</taxon>
        <taxon>Embryophyta</taxon>
        <taxon>Tracheophyta</taxon>
        <taxon>Spermatophyta</taxon>
        <taxon>Magnoliopsida</taxon>
        <taxon>eudicotyledons</taxon>
        <taxon>Gunneridae</taxon>
        <taxon>Pentapetalae</taxon>
        <taxon>rosids</taxon>
        <taxon>malvids</taxon>
        <taxon>Malvales</taxon>
        <taxon>Malvaceae</taxon>
        <taxon>Malvoideae</taxon>
        <taxon>Hibiscus</taxon>
    </lineage>
</organism>
<dbReference type="EMBL" id="JBBPBM010000011">
    <property type="protein sequence ID" value="KAK8563980.1"/>
    <property type="molecule type" value="Genomic_DNA"/>
</dbReference>
<protein>
    <submittedName>
        <fullName evidence="2">Uncharacterized protein</fullName>
    </submittedName>
</protein>
<dbReference type="Proteomes" id="UP001472677">
    <property type="component" value="Unassembled WGS sequence"/>
</dbReference>
<comment type="caution">
    <text evidence="2">The sequence shown here is derived from an EMBL/GenBank/DDBJ whole genome shotgun (WGS) entry which is preliminary data.</text>
</comment>
<gene>
    <name evidence="2" type="ORF">V6N12_036114</name>
</gene>
<feature type="region of interest" description="Disordered" evidence="1">
    <location>
        <begin position="1"/>
        <end position="25"/>
    </location>
</feature>
<accession>A0ABR2EPP9</accession>
<proteinExistence type="predicted"/>
<evidence type="ECO:0000313" key="2">
    <source>
        <dbReference type="EMBL" id="KAK8563980.1"/>
    </source>
</evidence>
<keyword evidence="3" id="KW-1185">Reference proteome</keyword>